<sequence length="367" mass="39891">MEHQRDPKRPRTSDPPATGDDGGGFVDAREPLLPDDLLLEIAARADVATVVRCAAASKPLRRAILGPGFRHPLGPGHAVLLGFSFQLHRPASTRIPGVVGITTAPRPHSHPLARIDPSLWESSEPVASRDGLLVLRRRGRDLSVCDTMTGAVTSLPSTDLLIQTFSSKNGRWSAVRSVPYPEQVCQVSRAHPAVIGRLVHWLYPGGLSNPHRVLAVDVDAAAATEVQLPPSYRSRMRAIDNKEAYVRLVAVGGKLRLLVGETTAVSMWTLTASTWSRQVVIGMQELERRAGLRPDTFYFCPTLFLGFAETSGTVAVLMMEGHLVTLNLGTKAVTTLWRGGRENKAWDSQVCLHEIGLATALQAMKSF</sequence>
<evidence type="ECO:0000313" key="3">
    <source>
        <dbReference type="EMBL" id="CAL5015599.1"/>
    </source>
</evidence>
<name>A0ABC9C6Y1_9POAL</name>
<accession>A0ABC9C6Y1</accession>
<dbReference type="PANTHER" id="PTHR35828">
    <property type="entry name" value="OS08G0203800 PROTEIN-RELATED"/>
    <property type="match status" value="1"/>
</dbReference>
<dbReference type="Proteomes" id="UP001497457">
    <property type="component" value="Chromosome 29rd"/>
</dbReference>
<organism evidence="3 4">
    <name type="scientific">Urochloa decumbens</name>
    <dbReference type="NCBI Taxonomy" id="240449"/>
    <lineage>
        <taxon>Eukaryota</taxon>
        <taxon>Viridiplantae</taxon>
        <taxon>Streptophyta</taxon>
        <taxon>Embryophyta</taxon>
        <taxon>Tracheophyta</taxon>
        <taxon>Spermatophyta</taxon>
        <taxon>Magnoliopsida</taxon>
        <taxon>Liliopsida</taxon>
        <taxon>Poales</taxon>
        <taxon>Poaceae</taxon>
        <taxon>PACMAD clade</taxon>
        <taxon>Panicoideae</taxon>
        <taxon>Panicodae</taxon>
        <taxon>Paniceae</taxon>
        <taxon>Melinidinae</taxon>
        <taxon>Urochloa</taxon>
    </lineage>
</organism>
<reference evidence="4" key="1">
    <citation type="submission" date="2024-06" db="EMBL/GenBank/DDBJ databases">
        <authorList>
            <person name="Ryan C."/>
        </authorList>
    </citation>
    <scope>NUCLEOTIDE SEQUENCE [LARGE SCALE GENOMIC DNA]</scope>
</reference>
<evidence type="ECO:0000256" key="1">
    <source>
        <dbReference type="SAM" id="MobiDB-lite"/>
    </source>
</evidence>
<dbReference type="SUPFAM" id="SSF81383">
    <property type="entry name" value="F-box domain"/>
    <property type="match status" value="1"/>
</dbReference>
<evidence type="ECO:0000313" key="4">
    <source>
        <dbReference type="Proteomes" id="UP001497457"/>
    </source>
</evidence>
<feature type="domain" description="DUF7595" evidence="2">
    <location>
        <begin position="98"/>
        <end position="367"/>
    </location>
</feature>
<feature type="region of interest" description="Disordered" evidence="1">
    <location>
        <begin position="1"/>
        <end position="27"/>
    </location>
</feature>
<dbReference type="AlphaFoldDB" id="A0ABC9C6Y1"/>
<dbReference type="EMBL" id="OZ075139">
    <property type="protein sequence ID" value="CAL5015599.1"/>
    <property type="molecule type" value="Genomic_DNA"/>
</dbReference>
<dbReference type="PANTHER" id="PTHR35828:SF41">
    <property type="entry name" value="F-BOX DOMAIN-CONTAINING PROTEIN"/>
    <property type="match status" value="1"/>
</dbReference>
<keyword evidence="4" id="KW-1185">Reference proteome</keyword>
<protein>
    <recommendedName>
        <fullName evidence="2">DUF7595 domain-containing protein</fullName>
    </recommendedName>
</protein>
<gene>
    <name evidence="3" type="ORF">URODEC1_LOCUS72687</name>
</gene>
<evidence type="ECO:0000259" key="2">
    <source>
        <dbReference type="Pfam" id="PF24523"/>
    </source>
</evidence>
<dbReference type="InterPro" id="IPR056016">
    <property type="entry name" value="DUF7595"/>
</dbReference>
<reference evidence="3 4" key="2">
    <citation type="submission" date="2024-10" db="EMBL/GenBank/DDBJ databases">
        <authorList>
            <person name="Ryan C."/>
        </authorList>
    </citation>
    <scope>NUCLEOTIDE SEQUENCE [LARGE SCALE GENOMIC DNA]</scope>
</reference>
<proteinExistence type="predicted"/>
<dbReference type="Pfam" id="PF24523">
    <property type="entry name" value="DUF7595"/>
    <property type="match status" value="1"/>
</dbReference>
<dbReference type="InterPro" id="IPR036047">
    <property type="entry name" value="F-box-like_dom_sf"/>
</dbReference>
<feature type="compositionally biased region" description="Basic and acidic residues" evidence="1">
    <location>
        <begin position="1"/>
        <end position="12"/>
    </location>
</feature>